<dbReference type="PRINTS" id="PR00032">
    <property type="entry name" value="HTHARAC"/>
</dbReference>
<keyword evidence="1" id="KW-0805">Transcription regulation</keyword>
<dbReference type="GO" id="GO:0005829">
    <property type="term" value="C:cytosol"/>
    <property type="evidence" value="ECO:0007669"/>
    <property type="project" value="TreeGrafter"/>
</dbReference>
<protein>
    <submittedName>
        <fullName evidence="6">Helix-turn-helix domain-containing protein</fullName>
    </submittedName>
</protein>
<feature type="domain" description="HTH araC/xylS-type" evidence="5">
    <location>
        <begin position="172"/>
        <end position="269"/>
    </location>
</feature>
<dbReference type="PROSITE" id="PS01124">
    <property type="entry name" value="HTH_ARAC_FAMILY_2"/>
    <property type="match status" value="1"/>
</dbReference>
<dbReference type="GO" id="GO:0000976">
    <property type="term" value="F:transcription cis-regulatory region binding"/>
    <property type="evidence" value="ECO:0007669"/>
    <property type="project" value="TreeGrafter"/>
</dbReference>
<dbReference type="Pfam" id="PF12833">
    <property type="entry name" value="HTH_18"/>
    <property type="match status" value="1"/>
</dbReference>
<dbReference type="SUPFAM" id="SSF46689">
    <property type="entry name" value="Homeodomain-like"/>
    <property type="match status" value="1"/>
</dbReference>
<keyword evidence="4" id="KW-1133">Transmembrane helix</keyword>
<gene>
    <name evidence="6" type="ORF">I9Y29_004161</name>
</gene>
<keyword evidence="4" id="KW-0812">Transmembrane</keyword>
<dbReference type="Gene3D" id="1.10.10.60">
    <property type="entry name" value="Homeodomain-like"/>
    <property type="match status" value="1"/>
</dbReference>
<evidence type="ECO:0000256" key="3">
    <source>
        <dbReference type="ARBA" id="ARBA00023163"/>
    </source>
</evidence>
<dbReference type="PROSITE" id="PS00041">
    <property type="entry name" value="HTH_ARAC_FAMILY_1"/>
    <property type="match status" value="1"/>
</dbReference>
<evidence type="ECO:0000256" key="1">
    <source>
        <dbReference type="ARBA" id="ARBA00023015"/>
    </source>
</evidence>
<dbReference type="InterPro" id="IPR009057">
    <property type="entry name" value="Homeodomain-like_sf"/>
</dbReference>
<dbReference type="InterPro" id="IPR020449">
    <property type="entry name" value="Tscrpt_reg_AraC-type_HTH"/>
</dbReference>
<reference evidence="6" key="2">
    <citation type="submission" date="2020-09" db="EMBL/GenBank/DDBJ databases">
        <authorList>
            <consortium name="NCBI Pathogen Detection Project"/>
        </authorList>
    </citation>
    <scope>NUCLEOTIDE SEQUENCE</scope>
    <source>
        <strain evidence="6">O50</strain>
    </source>
</reference>
<name>A0A8H9UNI5_CITFR</name>
<evidence type="ECO:0000256" key="4">
    <source>
        <dbReference type="SAM" id="Phobius"/>
    </source>
</evidence>
<sequence>MDFTNKKNELNLVKRAAKIFLQNSILMKITGGKAELSLDNNTHAEICLGVGDILYIEKGTSLSFKHMKHHLDDCVKVIELEECLLKSILPIISHLSCDRLTESPVNVKKHFIAKERRYVAQIFDEINGAKISKSDARYKELVHSIYYILSFFTCLSGFLASIERSMKNCYSEKIYKMMMSDINKKWTLRICAYALHTSVSTLKRKLDAEGNSFRKIYLEVRMNVSLNLLRTTTKSIATVASESGFNSCSNFSTAFSRYYGITPKKVSKNMLMST</sequence>
<evidence type="ECO:0000256" key="2">
    <source>
        <dbReference type="ARBA" id="ARBA00023125"/>
    </source>
</evidence>
<proteinExistence type="predicted"/>
<dbReference type="SMART" id="SM00342">
    <property type="entry name" value="HTH_ARAC"/>
    <property type="match status" value="1"/>
</dbReference>
<comment type="caution">
    <text evidence="6">The sequence shown here is derived from an EMBL/GenBank/DDBJ whole genome shotgun (WGS) entry which is preliminary data.</text>
</comment>
<dbReference type="Proteomes" id="UP000855471">
    <property type="component" value="Unassembled WGS sequence"/>
</dbReference>
<dbReference type="EMBL" id="DACSXJ010000034">
    <property type="protein sequence ID" value="HAT3899685.1"/>
    <property type="molecule type" value="Genomic_DNA"/>
</dbReference>
<dbReference type="GO" id="GO:0003700">
    <property type="term" value="F:DNA-binding transcription factor activity"/>
    <property type="evidence" value="ECO:0007669"/>
    <property type="project" value="InterPro"/>
</dbReference>
<keyword evidence="3" id="KW-0804">Transcription</keyword>
<dbReference type="AlphaFoldDB" id="A0A8H9UNI5"/>
<evidence type="ECO:0000259" key="5">
    <source>
        <dbReference type="PROSITE" id="PS01124"/>
    </source>
</evidence>
<keyword evidence="2" id="KW-0238">DNA-binding</keyword>
<evidence type="ECO:0000313" key="6">
    <source>
        <dbReference type="EMBL" id="HAT3899685.1"/>
    </source>
</evidence>
<keyword evidence="4" id="KW-0472">Membrane</keyword>
<dbReference type="PANTHER" id="PTHR47894:SF4">
    <property type="entry name" value="HTH-TYPE TRANSCRIPTIONAL REGULATOR GADX"/>
    <property type="match status" value="1"/>
</dbReference>
<dbReference type="InterPro" id="IPR018060">
    <property type="entry name" value="HTH_AraC"/>
</dbReference>
<reference evidence="6" key="1">
    <citation type="journal article" date="2018" name="Genome Biol.">
        <title>SKESA: strategic k-mer extension for scrupulous assemblies.</title>
        <authorList>
            <person name="Souvorov A."/>
            <person name="Agarwala R."/>
            <person name="Lipman D.J."/>
        </authorList>
    </citation>
    <scope>NUCLEOTIDE SEQUENCE</scope>
    <source>
        <strain evidence="6">O50</strain>
    </source>
</reference>
<dbReference type="PANTHER" id="PTHR47894">
    <property type="entry name" value="HTH-TYPE TRANSCRIPTIONAL REGULATOR GADX"/>
    <property type="match status" value="1"/>
</dbReference>
<feature type="transmembrane region" description="Helical" evidence="4">
    <location>
        <begin position="141"/>
        <end position="162"/>
    </location>
</feature>
<dbReference type="InterPro" id="IPR018062">
    <property type="entry name" value="HTH_AraC-typ_CS"/>
</dbReference>
<accession>A0A8H9UNI5</accession>
<organism evidence="6">
    <name type="scientific">Citrobacter freundii</name>
    <dbReference type="NCBI Taxonomy" id="546"/>
    <lineage>
        <taxon>Bacteria</taxon>
        <taxon>Pseudomonadati</taxon>
        <taxon>Pseudomonadota</taxon>
        <taxon>Gammaproteobacteria</taxon>
        <taxon>Enterobacterales</taxon>
        <taxon>Enterobacteriaceae</taxon>
        <taxon>Citrobacter</taxon>
        <taxon>Citrobacter freundii complex</taxon>
    </lineage>
</organism>